<sequence length="364" mass="38275">MDIKAAVIREKGGKFLIEDLQLEDPRSNEVLVRVVGCGVCHTDLGVRDQYYPTPLPCVLGHEGSGIVEKVGAGVTSVAPGDAVVMSFLSCGVCDTCKRGLPGYCGGMYLHNFSGGRPDGTSPLSQGGQRINGCFFSQSTFATHALANEANIVKVPTDIPLELLGPLGCGVQTGAGTVINALKPKAGSSIAVFGVGTVGISAIMAALVCGCTKIIAVDINNERLELAKTFGATHGINGKETDPVKAIVEITGGGADYSIEAIGNPHVLRQAVDCLSTTGFCALVGMTPLGTEVKLDMNGILFGRGLRGVIEGEAVPQIFIPQMIELYKQGRFPIDRLMTYYDFKDINQAVEDLEKGKILKGVLKM</sequence>
<keyword evidence="3 6" id="KW-0862">Zinc</keyword>
<proteinExistence type="inferred from homology"/>
<evidence type="ECO:0000256" key="1">
    <source>
        <dbReference type="ARBA" id="ARBA00001947"/>
    </source>
</evidence>
<dbReference type="CDD" id="cd08278">
    <property type="entry name" value="benzyl_alcohol_DH"/>
    <property type="match status" value="1"/>
</dbReference>
<dbReference type="Pfam" id="PF08240">
    <property type="entry name" value="ADH_N"/>
    <property type="match status" value="1"/>
</dbReference>
<comment type="similarity">
    <text evidence="6">Belongs to the zinc-containing alcohol dehydrogenase family.</text>
</comment>
<keyword evidence="2 6" id="KW-0479">Metal-binding</keyword>
<dbReference type="InterPro" id="IPR013149">
    <property type="entry name" value="ADH-like_C"/>
</dbReference>
<dbReference type="PROSITE" id="PS00059">
    <property type="entry name" value="ADH_ZINC"/>
    <property type="match status" value="1"/>
</dbReference>
<dbReference type="InterPro" id="IPR002328">
    <property type="entry name" value="ADH_Zn_CS"/>
</dbReference>
<dbReference type="GO" id="GO:0005829">
    <property type="term" value="C:cytosol"/>
    <property type="evidence" value="ECO:0007669"/>
    <property type="project" value="TreeGrafter"/>
</dbReference>
<evidence type="ECO:0000256" key="2">
    <source>
        <dbReference type="ARBA" id="ARBA00022723"/>
    </source>
</evidence>
<dbReference type="HOGENOM" id="CLU_026673_14_1_7"/>
<name>I2PWN5_9BACT</name>
<dbReference type="InterPro" id="IPR036291">
    <property type="entry name" value="NAD(P)-bd_dom_sf"/>
</dbReference>
<organism evidence="8">
    <name type="scientific">Desulfovibrio sp. U5L</name>
    <dbReference type="NCBI Taxonomy" id="596152"/>
    <lineage>
        <taxon>Bacteria</taxon>
        <taxon>Pseudomonadati</taxon>
        <taxon>Thermodesulfobacteriota</taxon>
        <taxon>Desulfovibrionia</taxon>
        <taxon>Desulfovibrionales</taxon>
        <taxon>Desulfovibrionaceae</taxon>
        <taxon>Desulfovibrio</taxon>
    </lineage>
</organism>
<dbReference type="Pfam" id="PF00107">
    <property type="entry name" value="ADH_zinc_N"/>
    <property type="match status" value="1"/>
</dbReference>
<dbReference type="EMBL" id="JH600068">
    <property type="protein sequence ID" value="EIG51941.1"/>
    <property type="molecule type" value="Genomic_DNA"/>
</dbReference>
<dbReference type="PANTHER" id="PTHR43880">
    <property type="entry name" value="ALCOHOL DEHYDROGENASE"/>
    <property type="match status" value="1"/>
</dbReference>
<dbReference type="SMART" id="SM00829">
    <property type="entry name" value="PKS_ER"/>
    <property type="match status" value="1"/>
</dbReference>
<protein>
    <submittedName>
        <fullName evidence="8">Zn-dependent alcohol dehydrogenase, class III</fullName>
    </submittedName>
</protein>
<dbReference type="PANTHER" id="PTHR43880:SF12">
    <property type="entry name" value="ALCOHOL DEHYDROGENASE CLASS-3"/>
    <property type="match status" value="1"/>
</dbReference>
<evidence type="ECO:0000256" key="3">
    <source>
        <dbReference type="ARBA" id="ARBA00022833"/>
    </source>
</evidence>
<evidence type="ECO:0000256" key="4">
    <source>
        <dbReference type="ARBA" id="ARBA00023002"/>
    </source>
</evidence>
<dbReference type="InterPro" id="IPR020843">
    <property type="entry name" value="ER"/>
</dbReference>
<dbReference type="Gene3D" id="3.40.50.720">
    <property type="entry name" value="NAD(P)-binding Rossmann-like Domain"/>
    <property type="match status" value="1"/>
</dbReference>
<reference evidence="8" key="1">
    <citation type="submission" date="2011-11" db="EMBL/GenBank/DDBJ databases">
        <title>Improved High-Quality Draft sequence of Desulfovibrio sp. U5L.</title>
        <authorList>
            <consortium name="US DOE Joint Genome Institute"/>
            <person name="Lucas S."/>
            <person name="Han J."/>
            <person name="Lapidus A."/>
            <person name="Cheng J.-F."/>
            <person name="Goodwin L."/>
            <person name="Pitluck S."/>
            <person name="Peters L."/>
            <person name="Ovchinnikova G."/>
            <person name="Held B."/>
            <person name="Detter J.C."/>
            <person name="Han C."/>
            <person name="Tapia R."/>
            <person name="Land M."/>
            <person name="Hauser L."/>
            <person name="Kyrpides N."/>
            <person name="Ivanova N."/>
            <person name="Pagani I."/>
            <person name="Gabster J."/>
            <person name="Walker C."/>
            <person name="Stolyar S."/>
            <person name="Stahl D."/>
            <person name="Arkin A."/>
            <person name="Dehal P."/>
            <person name="Hazen T."/>
            <person name="Woyke T."/>
        </authorList>
    </citation>
    <scope>NUCLEOTIDE SEQUENCE [LARGE SCALE GENOMIC DNA]</scope>
    <source>
        <strain evidence="8">U5L</strain>
    </source>
</reference>
<keyword evidence="5" id="KW-0520">NAD</keyword>
<dbReference type="InterPro" id="IPR011032">
    <property type="entry name" value="GroES-like_sf"/>
</dbReference>
<dbReference type="STRING" id="596152.DesU5LDRAFT_0225"/>
<dbReference type="SUPFAM" id="SSF50129">
    <property type="entry name" value="GroES-like"/>
    <property type="match status" value="1"/>
</dbReference>
<accession>I2PWN5</accession>
<dbReference type="InterPro" id="IPR013154">
    <property type="entry name" value="ADH-like_N"/>
</dbReference>
<evidence type="ECO:0000259" key="7">
    <source>
        <dbReference type="SMART" id="SM00829"/>
    </source>
</evidence>
<comment type="cofactor">
    <cofactor evidence="1 6">
        <name>Zn(2+)</name>
        <dbReference type="ChEBI" id="CHEBI:29105"/>
    </cofactor>
</comment>
<evidence type="ECO:0000256" key="5">
    <source>
        <dbReference type="ARBA" id="ARBA00023027"/>
    </source>
</evidence>
<feature type="domain" description="Enoyl reductase (ER)" evidence="7">
    <location>
        <begin position="15"/>
        <end position="362"/>
    </location>
</feature>
<evidence type="ECO:0000313" key="8">
    <source>
        <dbReference type="EMBL" id="EIG51941.1"/>
    </source>
</evidence>
<dbReference type="OrthoDB" id="9809185at2"/>
<dbReference type="GO" id="GO:0051903">
    <property type="term" value="F:S-(hydroxymethyl)glutathione dehydrogenase [NAD(P)+] activity"/>
    <property type="evidence" value="ECO:0007669"/>
    <property type="project" value="TreeGrafter"/>
</dbReference>
<dbReference type="AlphaFoldDB" id="I2PWN5"/>
<dbReference type="eggNOG" id="COG1062">
    <property type="taxonomic scope" value="Bacteria"/>
</dbReference>
<dbReference type="GO" id="GO:0008270">
    <property type="term" value="F:zinc ion binding"/>
    <property type="evidence" value="ECO:0007669"/>
    <property type="project" value="InterPro"/>
</dbReference>
<evidence type="ECO:0000256" key="6">
    <source>
        <dbReference type="RuleBase" id="RU361277"/>
    </source>
</evidence>
<keyword evidence="4" id="KW-0560">Oxidoreductase</keyword>
<dbReference type="SUPFAM" id="SSF51735">
    <property type="entry name" value="NAD(P)-binding Rossmann-fold domains"/>
    <property type="match status" value="1"/>
</dbReference>
<dbReference type="Gene3D" id="3.90.180.10">
    <property type="entry name" value="Medium-chain alcohol dehydrogenases, catalytic domain"/>
    <property type="match status" value="1"/>
</dbReference>
<dbReference type="GO" id="GO:0046294">
    <property type="term" value="P:formaldehyde catabolic process"/>
    <property type="evidence" value="ECO:0007669"/>
    <property type="project" value="TreeGrafter"/>
</dbReference>
<dbReference type="FunFam" id="3.40.50.720:FF:000003">
    <property type="entry name" value="S-(hydroxymethyl)glutathione dehydrogenase"/>
    <property type="match status" value="1"/>
</dbReference>
<gene>
    <name evidence="8" type="ORF">DesU5LDRAFT_0225</name>
</gene>